<proteinExistence type="predicted"/>
<feature type="transmembrane region" description="Helical" evidence="5">
    <location>
        <begin position="245"/>
        <end position="267"/>
    </location>
</feature>
<evidence type="ECO:0000256" key="1">
    <source>
        <dbReference type="ARBA" id="ARBA00004141"/>
    </source>
</evidence>
<keyword evidence="2 5" id="KW-0812">Transmembrane</keyword>
<feature type="transmembrane region" description="Helical" evidence="5">
    <location>
        <begin position="171"/>
        <end position="189"/>
    </location>
</feature>
<evidence type="ECO:0000256" key="4">
    <source>
        <dbReference type="ARBA" id="ARBA00023136"/>
    </source>
</evidence>
<evidence type="ECO:0000256" key="3">
    <source>
        <dbReference type="ARBA" id="ARBA00022989"/>
    </source>
</evidence>
<sequence length="332" mass="35451">MASPTTFFTDSLAYIERVCDAYVGEQVAAVARAIAPAAFTFLGLYIVLWGFASMRGAIREPLMDMAERVLKISVIFGVGIGLAEYNTVITATFLHGPDDMAAAVARSPDSTNFTGALDALLSQGFDIGKQFWGKAGILRGDVGLYVVAIAVWALTIIVTAYGFFLMALSKVALTAILALGPLFIISLLFETTSGYFNAWIRQLSNYFLVPILVMAVNLLVLKLFSRAASEAAIANAGDVDQIFPFLAMGLISLLALASVLTIAAGLAGGVSLSSFGMGRLTGHLMYRHGRSLIGKGADYSTRPVRYVGRKAWVATKGLSRGRAKNSITHTKR</sequence>
<keyword evidence="4 5" id="KW-0472">Membrane</keyword>
<dbReference type="Pfam" id="PF04610">
    <property type="entry name" value="TrbL"/>
    <property type="match status" value="1"/>
</dbReference>
<accession>A0ABT2A0M9</accession>
<dbReference type="InterPro" id="IPR007688">
    <property type="entry name" value="Conjugal_tfr_TrbL/VirB6"/>
</dbReference>
<comment type="caution">
    <text evidence="6">The sequence shown here is derived from an EMBL/GenBank/DDBJ whole genome shotgun (WGS) entry which is preliminary data.</text>
</comment>
<feature type="transmembrane region" description="Helical" evidence="5">
    <location>
        <begin position="204"/>
        <end position="224"/>
    </location>
</feature>
<organism evidence="6 7">
    <name type="scientific">Massilia pinisoli</name>
    <dbReference type="NCBI Taxonomy" id="1772194"/>
    <lineage>
        <taxon>Bacteria</taxon>
        <taxon>Pseudomonadati</taxon>
        <taxon>Pseudomonadota</taxon>
        <taxon>Betaproteobacteria</taxon>
        <taxon>Burkholderiales</taxon>
        <taxon>Oxalobacteraceae</taxon>
        <taxon>Telluria group</taxon>
        <taxon>Massilia</taxon>
    </lineage>
</organism>
<keyword evidence="7" id="KW-1185">Reference proteome</keyword>
<protein>
    <submittedName>
        <fullName evidence="6">Type IV secretion system protein</fullName>
    </submittedName>
</protein>
<name>A0ABT2A0M9_9BURK</name>
<gene>
    <name evidence="6" type="ORF">NX784_27970</name>
</gene>
<feature type="transmembrane region" description="Helical" evidence="5">
    <location>
        <begin position="142"/>
        <end position="164"/>
    </location>
</feature>
<reference evidence="6 7" key="1">
    <citation type="submission" date="2022-08" db="EMBL/GenBank/DDBJ databases">
        <title>Reclassification of Massilia species as members of the genera Telluria, Duganella, Pseudoduganella, Mokoshia gen. nov. and Zemynaea gen. nov. using orthogonal and non-orthogonal genome-based approaches.</title>
        <authorList>
            <person name="Bowman J.P."/>
        </authorList>
    </citation>
    <scope>NUCLEOTIDE SEQUENCE [LARGE SCALE GENOMIC DNA]</scope>
    <source>
        <strain evidence="6 7">JCM 31316</strain>
    </source>
</reference>
<dbReference type="RefSeq" id="WP_258819948.1">
    <property type="nucleotide sequence ID" value="NZ_JANUGW010000035.1"/>
</dbReference>
<dbReference type="Proteomes" id="UP001204151">
    <property type="component" value="Unassembled WGS sequence"/>
</dbReference>
<feature type="transmembrane region" description="Helical" evidence="5">
    <location>
        <begin position="33"/>
        <end position="52"/>
    </location>
</feature>
<feature type="transmembrane region" description="Helical" evidence="5">
    <location>
        <begin position="72"/>
        <end position="94"/>
    </location>
</feature>
<keyword evidence="3 5" id="KW-1133">Transmembrane helix</keyword>
<evidence type="ECO:0000313" key="6">
    <source>
        <dbReference type="EMBL" id="MCS0585424.1"/>
    </source>
</evidence>
<evidence type="ECO:0000256" key="5">
    <source>
        <dbReference type="SAM" id="Phobius"/>
    </source>
</evidence>
<evidence type="ECO:0000313" key="7">
    <source>
        <dbReference type="Proteomes" id="UP001204151"/>
    </source>
</evidence>
<dbReference type="EMBL" id="JANUGW010000035">
    <property type="protein sequence ID" value="MCS0585424.1"/>
    <property type="molecule type" value="Genomic_DNA"/>
</dbReference>
<comment type="subcellular location">
    <subcellularLocation>
        <location evidence="1">Membrane</location>
        <topology evidence="1">Multi-pass membrane protein</topology>
    </subcellularLocation>
</comment>
<evidence type="ECO:0000256" key="2">
    <source>
        <dbReference type="ARBA" id="ARBA00022692"/>
    </source>
</evidence>